<dbReference type="KEGG" id="rpe:RPE_3426"/>
<dbReference type="EMBL" id="CP000463">
    <property type="protein sequence ID" value="ABJ07358.1"/>
    <property type="molecule type" value="Genomic_DNA"/>
</dbReference>
<dbReference type="STRING" id="316055.RPE_3426"/>
<sequence>MVLVIPPDLRKIIEVQSETNDLVLVPGLKDSGPEHWQTIWQACLPTFSRVDQKDWFNPDIELWISAIRRHIGRSRRPAILIGHSLGALASACLGAEEPKSIAGVILVAPAEPDRFNAEERVPEVSLRVPSLVVASRNDPLMRYSRAERWAQIWGAELIDVGEAGHINAEAGYGPWLHGLDIVSSFTAKMNGAEPRGVSIRLDH</sequence>
<gene>
    <name evidence="1" type="ordered locus">RPE_3426</name>
</gene>
<name>Q07L26_RHOP5</name>
<dbReference type="ESTHER" id="rhopa-q371i9">
    <property type="family name" value="Hydrolase_RBBP9_YdeN"/>
</dbReference>
<accession>Q07L26</accession>
<dbReference type="AlphaFoldDB" id="Q07L26"/>
<dbReference type="SUPFAM" id="SSF53474">
    <property type="entry name" value="alpha/beta-Hydrolases"/>
    <property type="match status" value="1"/>
</dbReference>
<dbReference type="InterPro" id="IPR010662">
    <property type="entry name" value="RBBP9/YdeN"/>
</dbReference>
<protein>
    <recommendedName>
        <fullName evidence="2">Alpha/beta hydrolase</fullName>
    </recommendedName>
</protein>
<dbReference type="GO" id="GO:0016787">
    <property type="term" value="F:hydrolase activity"/>
    <property type="evidence" value="ECO:0007669"/>
    <property type="project" value="InterPro"/>
</dbReference>
<dbReference type="HOGENOM" id="CLU_088863_0_1_5"/>
<dbReference type="Gene3D" id="3.40.50.1820">
    <property type="entry name" value="alpha/beta hydrolase"/>
    <property type="match status" value="1"/>
</dbReference>
<dbReference type="InterPro" id="IPR029058">
    <property type="entry name" value="AB_hydrolase_fold"/>
</dbReference>
<reference evidence="1" key="1">
    <citation type="submission" date="2006-09" db="EMBL/GenBank/DDBJ databases">
        <title>Complete sequence of Rhodopseudomonas palustris BisA53.</title>
        <authorList>
            <consortium name="US DOE Joint Genome Institute"/>
            <person name="Copeland A."/>
            <person name="Lucas S."/>
            <person name="Lapidus A."/>
            <person name="Barry K."/>
            <person name="Detter J.C."/>
            <person name="Glavina del Rio T."/>
            <person name="Hammon N."/>
            <person name="Israni S."/>
            <person name="Dalin E."/>
            <person name="Tice H."/>
            <person name="Pitluck S."/>
            <person name="Chain P."/>
            <person name="Malfatti S."/>
            <person name="Shin M."/>
            <person name="Vergez L."/>
            <person name="Schmutz J."/>
            <person name="Larimer F."/>
            <person name="Land M."/>
            <person name="Hauser L."/>
            <person name="Pelletier D.A."/>
            <person name="Kyrpides N."/>
            <person name="Kim E."/>
            <person name="Harwood C.S."/>
            <person name="Oda Y."/>
            <person name="Richardson P."/>
        </authorList>
    </citation>
    <scope>NUCLEOTIDE SEQUENCE [LARGE SCALE GENOMIC DNA]</scope>
    <source>
        <strain evidence="1">BisA53</strain>
    </source>
</reference>
<organism evidence="1">
    <name type="scientific">Rhodopseudomonas palustris (strain BisA53)</name>
    <dbReference type="NCBI Taxonomy" id="316055"/>
    <lineage>
        <taxon>Bacteria</taxon>
        <taxon>Pseudomonadati</taxon>
        <taxon>Pseudomonadota</taxon>
        <taxon>Alphaproteobacteria</taxon>
        <taxon>Hyphomicrobiales</taxon>
        <taxon>Nitrobacteraceae</taxon>
        <taxon>Rhodopseudomonas</taxon>
    </lineage>
</organism>
<evidence type="ECO:0008006" key="2">
    <source>
        <dbReference type="Google" id="ProtNLM"/>
    </source>
</evidence>
<proteinExistence type="predicted"/>
<dbReference type="Pfam" id="PF06821">
    <property type="entry name" value="Ser_hydrolase"/>
    <property type="match status" value="1"/>
</dbReference>
<dbReference type="eggNOG" id="COG3545">
    <property type="taxonomic scope" value="Bacteria"/>
</dbReference>
<evidence type="ECO:0000313" key="1">
    <source>
        <dbReference type="EMBL" id="ABJ07358.1"/>
    </source>
</evidence>
<dbReference type="OrthoDB" id="9804993at2"/>